<reference evidence="3 4" key="1">
    <citation type="submission" date="2020-11" db="EMBL/GenBank/DDBJ databases">
        <title>Genome seq and assembly of Sphingosinicella sp.</title>
        <authorList>
            <person name="Chhetri G."/>
        </authorList>
    </citation>
    <scope>NUCLEOTIDE SEQUENCE [LARGE SCALE GENOMIC DNA]</scope>
    <source>
        <strain evidence="3 4">UDD2</strain>
    </source>
</reference>
<dbReference type="PROSITE" id="PS51257">
    <property type="entry name" value="PROKAR_LIPOPROTEIN"/>
    <property type="match status" value="1"/>
</dbReference>
<dbReference type="PANTHER" id="PTHR30383:SF24">
    <property type="entry name" value="THIOESTERASE 1_PROTEASE 1_LYSOPHOSPHOLIPASE L1"/>
    <property type="match status" value="1"/>
</dbReference>
<protein>
    <submittedName>
        <fullName evidence="3">Arylesterase</fullName>
    </submittedName>
</protein>
<sequence>MSLSRSLNIFAALFALHLVSACSDRQEPNAPAREKKVSETKGAVERAPLAPDQKLVLAFGDSLYAGYGVPQSESFPHELEEALNADGVKARVYNAGVSGDTTAAGRQRLSFTLDGLPRKPDLVILGLGGNDMLRGLDPDQTRQNLIAILEELKRRDIPVMLTGMVAAPNLGRDFAGSFNGIYPDLAKAYDAPLYPFFLDGVVTDPALMLQDGLHPNERGIDFIVGKVTPLVQRALK</sequence>
<dbReference type="CDD" id="cd01822">
    <property type="entry name" value="Lysophospholipase_L1_like"/>
    <property type="match status" value="1"/>
</dbReference>
<gene>
    <name evidence="3" type="ORF">IC614_00870</name>
</gene>
<feature type="region of interest" description="Disordered" evidence="1">
    <location>
        <begin position="25"/>
        <end position="45"/>
    </location>
</feature>
<organism evidence="3 4">
    <name type="scientific">Allosphingosinicella flava</name>
    <dbReference type="NCBI Taxonomy" id="2771430"/>
    <lineage>
        <taxon>Bacteria</taxon>
        <taxon>Pseudomonadati</taxon>
        <taxon>Pseudomonadota</taxon>
        <taxon>Alphaproteobacteria</taxon>
        <taxon>Sphingomonadales</taxon>
        <taxon>Sphingomonadaceae</taxon>
        <taxon>Allosphingosinicella</taxon>
    </lineage>
</organism>
<evidence type="ECO:0000313" key="3">
    <source>
        <dbReference type="EMBL" id="QPQ55205.1"/>
    </source>
</evidence>
<dbReference type="EMBL" id="CP065592">
    <property type="protein sequence ID" value="QPQ55205.1"/>
    <property type="molecule type" value="Genomic_DNA"/>
</dbReference>
<feature type="compositionally biased region" description="Basic and acidic residues" evidence="1">
    <location>
        <begin position="25"/>
        <end position="44"/>
    </location>
</feature>
<evidence type="ECO:0000256" key="1">
    <source>
        <dbReference type="SAM" id="MobiDB-lite"/>
    </source>
</evidence>
<dbReference type="PANTHER" id="PTHR30383">
    <property type="entry name" value="THIOESTERASE 1/PROTEASE 1/LYSOPHOSPHOLIPASE L1"/>
    <property type="match status" value="1"/>
</dbReference>
<dbReference type="Proteomes" id="UP000594873">
    <property type="component" value="Chromosome"/>
</dbReference>
<dbReference type="Pfam" id="PF13472">
    <property type="entry name" value="Lipase_GDSL_2"/>
    <property type="match status" value="1"/>
</dbReference>
<dbReference type="KEGG" id="sflv:IC614_00870"/>
<feature type="domain" description="SGNH hydrolase-type esterase" evidence="2">
    <location>
        <begin position="58"/>
        <end position="219"/>
    </location>
</feature>
<evidence type="ECO:0000259" key="2">
    <source>
        <dbReference type="Pfam" id="PF13472"/>
    </source>
</evidence>
<dbReference type="InterPro" id="IPR051532">
    <property type="entry name" value="Ester_Hydrolysis_Enzymes"/>
</dbReference>
<dbReference type="Gene3D" id="3.40.50.1110">
    <property type="entry name" value="SGNH hydrolase"/>
    <property type="match status" value="1"/>
</dbReference>
<dbReference type="InterPro" id="IPR036514">
    <property type="entry name" value="SGNH_hydro_sf"/>
</dbReference>
<evidence type="ECO:0000313" key="4">
    <source>
        <dbReference type="Proteomes" id="UP000594873"/>
    </source>
</evidence>
<name>A0A7T2GJV3_9SPHN</name>
<keyword evidence="4" id="KW-1185">Reference proteome</keyword>
<dbReference type="RefSeq" id="WP_200971880.1">
    <property type="nucleotide sequence ID" value="NZ_CP065592.1"/>
</dbReference>
<dbReference type="InterPro" id="IPR013830">
    <property type="entry name" value="SGNH_hydro"/>
</dbReference>
<accession>A0A7T2GJV3</accession>
<dbReference type="GO" id="GO:0004622">
    <property type="term" value="F:phosphatidylcholine lysophospholipase activity"/>
    <property type="evidence" value="ECO:0007669"/>
    <property type="project" value="TreeGrafter"/>
</dbReference>
<dbReference type="SUPFAM" id="SSF52266">
    <property type="entry name" value="SGNH hydrolase"/>
    <property type="match status" value="1"/>
</dbReference>
<proteinExistence type="predicted"/>
<dbReference type="AlphaFoldDB" id="A0A7T2GJV3"/>